<proteinExistence type="predicted"/>
<keyword evidence="2" id="KW-0732">Signal</keyword>
<protein>
    <submittedName>
        <fullName evidence="4">DUF308 domain-containing protein</fullName>
    </submittedName>
</protein>
<evidence type="ECO:0000313" key="6">
    <source>
        <dbReference type="Proteomes" id="UP000655994"/>
    </source>
</evidence>
<dbReference type="InterPro" id="IPR005047">
    <property type="entry name" value="7TM_GPCR_serpentine_rcpt_Srxa"/>
</dbReference>
<feature type="signal peptide" evidence="2">
    <location>
        <begin position="1"/>
        <end position="25"/>
    </location>
</feature>
<reference evidence="4 6" key="1">
    <citation type="submission" date="2020-09" db="EMBL/GenBank/DDBJ databases">
        <title>Draft Genomes of Bacterial Isolates from North Pond Shallow Sediments.</title>
        <authorList>
            <person name="Kiel Reese B."/>
            <person name="Mullis M."/>
            <person name="Weisend R.E."/>
        </authorList>
    </citation>
    <scope>NUCLEOTIDE SEQUENCE</scope>
    <source>
        <strain evidence="4">KJE-2</strain>
        <strain evidence="3 6">KJE-3</strain>
    </source>
</reference>
<feature type="transmembrane region" description="Helical" evidence="1">
    <location>
        <begin position="83"/>
        <end position="107"/>
    </location>
</feature>
<comment type="caution">
    <text evidence="4">The sequence shown here is derived from an EMBL/GenBank/DDBJ whole genome shotgun (WGS) entry which is preliminary data.</text>
</comment>
<keyword evidence="1" id="KW-0812">Transmembrane</keyword>
<name>A0A8I1GE46_9GAMM</name>
<evidence type="ECO:0000313" key="5">
    <source>
        <dbReference type="Proteomes" id="UP000621390"/>
    </source>
</evidence>
<evidence type="ECO:0000256" key="1">
    <source>
        <dbReference type="SAM" id="Phobius"/>
    </source>
</evidence>
<dbReference type="EMBL" id="JAEMOP010000009">
    <property type="protein sequence ID" value="MBJ7316751.1"/>
    <property type="molecule type" value="Genomic_DNA"/>
</dbReference>
<keyword evidence="1" id="KW-1133">Transmembrane helix</keyword>
<evidence type="ECO:0000313" key="4">
    <source>
        <dbReference type="EMBL" id="MBJ7316751.1"/>
    </source>
</evidence>
<gene>
    <name evidence="3" type="ORF">JHC10_01320</name>
    <name evidence="4" type="ORF">JHC11_12220</name>
</gene>
<dbReference type="Proteomes" id="UP000655994">
    <property type="component" value="Unassembled WGS sequence"/>
</dbReference>
<accession>A0A8I1GE46</accession>
<dbReference type="Proteomes" id="UP000621390">
    <property type="component" value="Unassembled WGS sequence"/>
</dbReference>
<dbReference type="RefSeq" id="WP_199493472.1">
    <property type="nucleotide sequence ID" value="NZ_JAEMOP010000009.1"/>
</dbReference>
<dbReference type="EMBL" id="JAEMOS010000002">
    <property type="protein sequence ID" value="MBJ7265575.1"/>
    <property type="molecule type" value="Genomic_DNA"/>
</dbReference>
<evidence type="ECO:0000256" key="2">
    <source>
        <dbReference type="SAM" id="SignalP"/>
    </source>
</evidence>
<dbReference type="Pfam" id="PF03383">
    <property type="entry name" value="Serpentine_r_xa"/>
    <property type="match status" value="1"/>
</dbReference>
<keyword evidence="1" id="KW-0472">Membrane</keyword>
<feature type="chain" id="PRO_5034287631" evidence="2">
    <location>
        <begin position="26"/>
        <end position="124"/>
    </location>
</feature>
<keyword evidence="6" id="KW-1185">Reference proteome</keyword>
<evidence type="ECO:0000313" key="3">
    <source>
        <dbReference type="EMBL" id="MBJ7265575.1"/>
    </source>
</evidence>
<dbReference type="AlphaFoldDB" id="A0A8I1GE46"/>
<sequence>MKKMKSITTLVAGCATTMFSMAVLAQDGGFVGAQEHVTGQASAVSIIALTIAFALGILLTVGGVLSILKLNKQQAQDEDKRKWFYLIIVGVLCLAIGAVITFTSGVLNTSDSQSTVIQKEEFGL</sequence>
<organism evidence="4 5">
    <name type="scientific">Idiomarina abyssalis</name>
    <dbReference type="NCBI Taxonomy" id="86102"/>
    <lineage>
        <taxon>Bacteria</taxon>
        <taxon>Pseudomonadati</taxon>
        <taxon>Pseudomonadota</taxon>
        <taxon>Gammaproteobacteria</taxon>
        <taxon>Alteromonadales</taxon>
        <taxon>Idiomarinaceae</taxon>
        <taxon>Idiomarina</taxon>
    </lineage>
</organism>
<feature type="transmembrane region" description="Helical" evidence="1">
    <location>
        <begin position="41"/>
        <end position="71"/>
    </location>
</feature>